<dbReference type="Proteomes" id="UP001595897">
    <property type="component" value="Unassembled WGS sequence"/>
</dbReference>
<proteinExistence type="predicted"/>
<dbReference type="EMBL" id="JBHSGU010000019">
    <property type="protein sequence ID" value="MFC4701590.1"/>
    <property type="molecule type" value="Genomic_DNA"/>
</dbReference>
<evidence type="ECO:0000313" key="3">
    <source>
        <dbReference type="Proteomes" id="UP001595897"/>
    </source>
</evidence>
<reference evidence="3" key="1">
    <citation type="journal article" date="2019" name="Int. J. Syst. Evol. Microbiol.">
        <title>The Global Catalogue of Microorganisms (GCM) 10K type strain sequencing project: providing services to taxonomists for standard genome sequencing and annotation.</title>
        <authorList>
            <consortium name="The Broad Institute Genomics Platform"/>
            <consortium name="The Broad Institute Genome Sequencing Center for Infectious Disease"/>
            <person name="Wu L."/>
            <person name="Ma J."/>
        </authorList>
    </citation>
    <scope>NUCLEOTIDE SEQUENCE [LARGE SCALE GENOMIC DNA]</scope>
    <source>
        <strain evidence="3">KACC 12507</strain>
    </source>
</reference>
<gene>
    <name evidence="2" type="ORF">ACFO4O_15650</name>
</gene>
<protein>
    <recommendedName>
        <fullName evidence="4">Lipoprotein</fullName>
    </recommendedName>
</protein>
<evidence type="ECO:0008006" key="4">
    <source>
        <dbReference type="Google" id="ProtNLM"/>
    </source>
</evidence>
<feature type="chain" id="PRO_5045495927" description="Lipoprotein" evidence="1">
    <location>
        <begin position="20"/>
        <end position="95"/>
    </location>
</feature>
<keyword evidence="3" id="KW-1185">Reference proteome</keyword>
<sequence length="95" mass="10919">MRLLQLIFLFVLLSGCKSATGPCETDLSQLMKVAELPENLESKYKDDTKGWYKYESGDFFYCKSLESESVCGNVFELSFLQKDGSYKTEEILCMR</sequence>
<name>A0ABV9M0Z7_9ALTE</name>
<dbReference type="RefSeq" id="WP_382410214.1">
    <property type="nucleotide sequence ID" value="NZ_JBHSGU010000019.1"/>
</dbReference>
<keyword evidence="1" id="KW-0732">Signal</keyword>
<dbReference type="PROSITE" id="PS51257">
    <property type="entry name" value="PROKAR_LIPOPROTEIN"/>
    <property type="match status" value="1"/>
</dbReference>
<evidence type="ECO:0000256" key="1">
    <source>
        <dbReference type="SAM" id="SignalP"/>
    </source>
</evidence>
<accession>A0ABV9M0Z7</accession>
<feature type="signal peptide" evidence="1">
    <location>
        <begin position="1"/>
        <end position="19"/>
    </location>
</feature>
<evidence type="ECO:0000313" key="2">
    <source>
        <dbReference type="EMBL" id="MFC4701590.1"/>
    </source>
</evidence>
<comment type="caution">
    <text evidence="2">The sequence shown here is derived from an EMBL/GenBank/DDBJ whole genome shotgun (WGS) entry which is preliminary data.</text>
</comment>
<organism evidence="2 3">
    <name type="scientific">Glaciecola siphonariae</name>
    <dbReference type="NCBI Taxonomy" id="521012"/>
    <lineage>
        <taxon>Bacteria</taxon>
        <taxon>Pseudomonadati</taxon>
        <taxon>Pseudomonadota</taxon>
        <taxon>Gammaproteobacteria</taxon>
        <taxon>Alteromonadales</taxon>
        <taxon>Alteromonadaceae</taxon>
        <taxon>Glaciecola</taxon>
    </lineage>
</organism>